<protein>
    <submittedName>
        <fullName evidence="2">3805_t:CDS:1</fullName>
    </submittedName>
</protein>
<accession>A0ABN7XM37</accession>
<feature type="non-terminal residue" evidence="2">
    <location>
        <position position="71"/>
    </location>
</feature>
<keyword evidence="3" id="KW-1185">Reference proteome</keyword>
<feature type="region of interest" description="Disordered" evidence="1">
    <location>
        <begin position="50"/>
        <end position="71"/>
    </location>
</feature>
<gene>
    <name evidence="2" type="ORF">GMARGA_LOCUS44682</name>
</gene>
<evidence type="ECO:0000256" key="1">
    <source>
        <dbReference type="SAM" id="MobiDB-lite"/>
    </source>
</evidence>
<feature type="non-terminal residue" evidence="2">
    <location>
        <position position="1"/>
    </location>
</feature>
<evidence type="ECO:0000313" key="3">
    <source>
        <dbReference type="Proteomes" id="UP000789901"/>
    </source>
</evidence>
<reference evidence="2 3" key="1">
    <citation type="submission" date="2021-06" db="EMBL/GenBank/DDBJ databases">
        <authorList>
            <person name="Kallberg Y."/>
            <person name="Tangrot J."/>
            <person name="Rosling A."/>
        </authorList>
    </citation>
    <scope>NUCLEOTIDE SEQUENCE [LARGE SCALE GENOMIC DNA]</scope>
    <source>
        <strain evidence="2 3">120-4 pot B 10/14</strain>
    </source>
</reference>
<proteinExistence type="predicted"/>
<feature type="compositionally biased region" description="Polar residues" evidence="1">
    <location>
        <begin position="50"/>
        <end position="59"/>
    </location>
</feature>
<evidence type="ECO:0000313" key="2">
    <source>
        <dbReference type="EMBL" id="CAG8855861.1"/>
    </source>
</evidence>
<name>A0ABN7XM37_GIGMA</name>
<sequence length="71" mass="8057">TDITNEQYLSKHSPKRNCNFQTSHFEDTTDNQLLPSPLLLQKKYILEKSAPNSKPSTTIPEFATQPIVPTL</sequence>
<dbReference type="Proteomes" id="UP000789901">
    <property type="component" value="Unassembled WGS sequence"/>
</dbReference>
<comment type="caution">
    <text evidence="2">The sequence shown here is derived from an EMBL/GenBank/DDBJ whole genome shotgun (WGS) entry which is preliminary data.</text>
</comment>
<organism evidence="2 3">
    <name type="scientific">Gigaspora margarita</name>
    <dbReference type="NCBI Taxonomy" id="4874"/>
    <lineage>
        <taxon>Eukaryota</taxon>
        <taxon>Fungi</taxon>
        <taxon>Fungi incertae sedis</taxon>
        <taxon>Mucoromycota</taxon>
        <taxon>Glomeromycotina</taxon>
        <taxon>Glomeromycetes</taxon>
        <taxon>Diversisporales</taxon>
        <taxon>Gigasporaceae</taxon>
        <taxon>Gigaspora</taxon>
    </lineage>
</organism>
<dbReference type="EMBL" id="CAJVQB010153955">
    <property type="protein sequence ID" value="CAG8855861.1"/>
    <property type="molecule type" value="Genomic_DNA"/>
</dbReference>